<comment type="caution">
    <text evidence="2">The sequence shown here is derived from an EMBL/GenBank/DDBJ whole genome shotgun (WGS) entry which is preliminary data.</text>
</comment>
<evidence type="ECO:0000256" key="1">
    <source>
        <dbReference type="SAM" id="MobiDB-lite"/>
    </source>
</evidence>
<keyword evidence="3" id="KW-1185">Reference proteome</keyword>
<evidence type="ECO:0000313" key="2">
    <source>
        <dbReference type="EMBL" id="MPC49636.1"/>
    </source>
</evidence>
<reference evidence="2 3" key="1">
    <citation type="submission" date="2019-05" db="EMBL/GenBank/DDBJ databases">
        <title>Another draft genome of Portunus trituberculatus and its Hox gene families provides insights of decapod evolution.</title>
        <authorList>
            <person name="Jeong J.-H."/>
            <person name="Song I."/>
            <person name="Kim S."/>
            <person name="Choi T."/>
            <person name="Kim D."/>
            <person name="Ryu S."/>
            <person name="Kim W."/>
        </authorList>
    </citation>
    <scope>NUCLEOTIDE SEQUENCE [LARGE SCALE GENOMIC DNA]</scope>
    <source>
        <tissue evidence="2">Muscle</tissue>
    </source>
</reference>
<feature type="compositionally biased region" description="Gly residues" evidence="1">
    <location>
        <begin position="23"/>
        <end position="33"/>
    </location>
</feature>
<dbReference type="Proteomes" id="UP000324222">
    <property type="component" value="Unassembled WGS sequence"/>
</dbReference>
<sequence>MEGGQRRGLGNKSLLPLKPVDVEGGGGMSPWGKGGQHVVRIVQSHARLLAERIRVMLRETGSGAHC</sequence>
<accession>A0A5B7FVS1</accession>
<dbReference type="AlphaFoldDB" id="A0A5B7FVS1"/>
<feature type="region of interest" description="Disordered" evidence="1">
    <location>
        <begin position="1"/>
        <end position="33"/>
    </location>
</feature>
<proteinExistence type="predicted"/>
<protein>
    <submittedName>
        <fullName evidence="2">Uncharacterized protein</fullName>
    </submittedName>
</protein>
<evidence type="ECO:0000313" key="3">
    <source>
        <dbReference type="Proteomes" id="UP000324222"/>
    </source>
</evidence>
<gene>
    <name evidence="2" type="ORF">E2C01_043445</name>
</gene>
<organism evidence="2 3">
    <name type="scientific">Portunus trituberculatus</name>
    <name type="common">Swimming crab</name>
    <name type="synonym">Neptunus trituberculatus</name>
    <dbReference type="NCBI Taxonomy" id="210409"/>
    <lineage>
        <taxon>Eukaryota</taxon>
        <taxon>Metazoa</taxon>
        <taxon>Ecdysozoa</taxon>
        <taxon>Arthropoda</taxon>
        <taxon>Crustacea</taxon>
        <taxon>Multicrustacea</taxon>
        <taxon>Malacostraca</taxon>
        <taxon>Eumalacostraca</taxon>
        <taxon>Eucarida</taxon>
        <taxon>Decapoda</taxon>
        <taxon>Pleocyemata</taxon>
        <taxon>Brachyura</taxon>
        <taxon>Eubrachyura</taxon>
        <taxon>Portunoidea</taxon>
        <taxon>Portunidae</taxon>
        <taxon>Portuninae</taxon>
        <taxon>Portunus</taxon>
    </lineage>
</organism>
<dbReference type="EMBL" id="VSRR010009005">
    <property type="protein sequence ID" value="MPC49636.1"/>
    <property type="molecule type" value="Genomic_DNA"/>
</dbReference>
<name>A0A5B7FVS1_PORTR</name>